<evidence type="ECO:0008006" key="5">
    <source>
        <dbReference type="Google" id="ProtNLM"/>
    </source>
</evidence>
<dbReference type="AlphaFoldDB" id="A0A6B8KFJ2"/>
<dbReference type="EMBL" id="CP046052">
    <property type="protein sequence ID" value="QGM47096.1"/>
    <property type="molecule type" value="Genomic_DNA"/>
</dbReference>
<dbReference type="OrthoDB" id="128078at2"/>
<evidence type="ECO:0000256" key="2">
    <source>
        <dbReference type="SAM" id="SignalP"/>
    </source>
</evidence>
<evidence type="ECO:0000313" key="4">
    <source>
        <dbReference type="Proteomes" id="UP000309061"/>
    </source>
</evidence>
<accession>A0A6B8KFJ2</accession>
<keyword evidence="2" id="KW-0732">Signal</keyword>
<gene>
    <name evidence="3" type="ORF">H2LOC_016140</name>
</gene>
<feature type="coiled-coil region" evidence="1">
    <location>
        <begin position="32"/>
        <end position="66"/>
    </location>
</feature>
<dbReference type="Proteomes" id="UP000309061">
    <property type="component" value="Chromosome"/>
</dbReference>
<feature type="chain" id="PRO_5025549904" description="Porin" evidence="2">
    <location>
        <begin position="33"/>
        <end position="564"/>
    </location>
</feature>
<organism evidence="3 4">
    <name type="scientific">Methylocystis heyeri</name>
    <dbReference type="NCBI Taxonomy" id="391905"/>
    <lineage>
        <taxon>Bacteria</taxon>
        <taxon>Pseudomonadati</taxon>
        <taxon>Pseudomonadota</taxon>
        <taxon>Alphaproteobacteria</taxon>
        <taxon>Hyphomicrobiales</taxon>
        <taxon>Methylocystaceae</taxon>
        <taxon>Methylocystis</taxon>
    </lineage>
</organism>
<protein>
    <recommendedName>
        <fullName evidence="5">Porin</fullName>
    </recommendedName>
</protein>
<evidence type="ECO:0000256" key="1">
    <source>
        <dbReference type="SAM" id="Coils"/>
    </source>
</evidence>
<keyword evidence="1" id="KW-0175">Coiled coil</keyword>
<name>A0A6B8KFJ2_9HYPH</name>
<keyword evidence="4" id="KW-1185">Reference proteome</keyword>
<evidence type="ECO:0000313" key="3">
    <source>
        <dbReference type="EMBL" id="QGM47096.1"/>
    </source>
</evidence>
<dbReference type="KEGG" id="mhey:H2LOC_016140"/>
<dbReference type="RefSeq" id="WP_136497955.1">
    <property type="nucleotide sequence ID" value="NZ_CP046052.1"/>
</dbReference>
<proteinExistence type="predicted"/>
<sequence length="564" mass="60759">MKNRAGGQGLTKFLAGVSSAAVFAAFCAPALADDTKAEIQALKAQLRHLEQKLEAQAQAQKKTQQEVEHVAHAKGQAGVISDVHPIGSNGDAPWPAKFYYKAVTITPGGFFEFATVNRDHYIGADIATPFQNIPYPASGASKNGETRFSPRRSRFTLKTDADLDEVTHATMYLATDFLGAGQTANLNQSDSFNFRFRELYTQVDRKDLGLHVSAGQAYSLIGLNSRGTEAATFLTPPVIDDQYMPGFTWARQPGVRISKEVTKDIEAAFAIENFQTTYIGVGTDFLGHQGPCLAGATAVVAGATCSGGSLPGLYNVGPVGGSLYNSLNPVTYGSVPDMIGKVAWDPTLFDRTIHVEVGGMLRNFTDRVFWGNHTTWGSNIEAGIIIPIIPKLLDFQFSGVSGLGNGRYGAAQINDATFTWSGGAQPIHERQVMVGVTAHPTPATDVYVFAGGEFASKNYTFAAWPKTVFGTVPGVYAYGYGNPAYNNFGCAFEGPTTATCVGQIKDVRQVTTGFWHNFYDGPAGKIRVGAQYSYTVKDSFTGYSGAYKGTENMFFTSLRYIPFN</sequence>
<reference evidence="3 4" key="1">
    <citation type="submission" date="2019-11" db="EMBL/GenBank/DDBJ databases">
        <title>The genome sequence of Methylocystis heyeri.</title>
        <authorList>
            <person name="Oshkin I.Y."/>
            <person name="Miroshnikov K."/>
            <person name="Dedysh S.N."/>
        </authorList>
    </citation>
    <scope>NUCLEOTIDE SEQUENCE [LARGE SCALE GENOMIC DNA]</scope>
    <source>
        <strain evidence="3 4">H2</strain>
    </source>
</reference>
<feature type="signal peptide" evidence="2">
    <location>
        <begin position="1"/>
        <end position="32"/>
    </location>
</feature>